<keyword evidence="6" id="KW-0966">Cell projection</keyword>
<comment type="function">
    <text evidence="3">Flagellin is the subunit protein which polymerizes to form the filaments of bacterial flagella.</text>
</comment>
<dbReference type="AlphaFoldDB" id="A0A161V8Q4"/>
<comment type="subcellular location">
    <subcellularLocation>
        <location evidence="3">Secreted</location>
    </subcellularLocation>
    <subcellularLocation>
        <location evidence="3">Bacterial flagellum</location>
    </subcellularLocation>
</comment>
<evidence type="ECO:0000256" key="3">
    <source>
        <dbReference type="RuleBase" id="RU362073"/>
    </source>
</evidence>
<evidence type="ECO:0000256" key="1">
    <source>
        <dbReference type="ARBA" id="ARBA00005709"/>
    </source>
</evidence>
<dbReference type="STRING" id="989403.SAMN05421798_105273"/>
<keyword evidence="3" id="KW-0964">Secreted</keyword>
<comment type="similarity">
    <text evidence="1 3">Belongs to the bacterial flagellin family.</text>
</comment>
<dbReference type="GO" id="GO:0005576">
    <property type="term" value="C:extracellular region"/>
    <property type="evidence" value="ECO:0007669"/>
    <property type="project" value="UniProtKB-SubCell"/>
</dbReference>
<dbReference type="PANTHER" id="PTHR42792:SF2">
    <property type="entry name" value="FLAGELLIN"/>
    <property type="match status" value="1"/>
</dbReference>
<dbReference type="InterPro" id="IPR001492">
    <property type="entry name" value="Flagellin"/>
</dbReference>
<reference evidence="6 7" key="1">
    <citation type="journal article" date="2016" name="Front. Microbiol.">
        <title>Comparative Genomic Analysis Reveals a Diverse Repertoire of Genes Involved in Prokaryote-Eukaryote Interactions within the Pseudovibrio Genus.</title>
        <authorList>
            <person name="Romano S."/>
            <person name="Fernandez-Guerra A."/>
            <person name="Reen F.J."/>
            <person name="Glockner F.O."/>
            <person name="Crowley S.P."/>
            <person name="O'Sullivan O."/>
            <person name="Cotter P.D."/>
            <person name="Adams C."/>
            <person name="Dobson A.D."/>
            <person name="O'Gara F."/>
        </authorList>
    </citation>
    <scope>NUCLEOTIDE SEQUENCE [LARGE SCALE GENOMIC DNA]</scope>
    <source>
        <strain evidence="6 7">Ad2</strain>
    </source>
</reference>
<dbReference type="EMBL" id="LMCB01000004">
    <property type="protein sequence ID" value="KZL21359.1"/>
    <property type="molecule type" value="Genomic_DNA"/>
</dbReference>
<dbReference type="Pfam" id="PF00700">
    <property type="entry name" value="Flagellin_C"/>
    <property type="match status" value="1"/>
</dbReference>
<evidence type="ECO:0000313" key="7">
    <source>
        <dbReference type="Proteomes" id="UP000076577"/>
    </source>
</evidence>
<keyword evidence="7" id="KW-1185">Reference proteome</keyword>
<dbReference type="OrthoDB" id="9808068at2"/>
<keyword evidence="6" id="KW-0969">Cilium</keyword>
<evidence type="ECO:0000256" key="2">
    <source>
        <dbReference type="ARBA" id="ARBA00023143"/>
    </source>
</evidence>
<dbReference type="RefSeq" id="WP_068002124.1">
    <property type="nucleotide sequence ID" value="NZ_FOFM01000005.1"/>
</dbReference>
<sequence>MADITLTAAVRSNLSTLQNTASLISQTQERLATGKEVNSALDNPNSFFTASGLNARASDLANLQDDIGQSVSTVEAADAGLSSISDLLDSAKAKANQAAQTDDLEERAVYEKQFNELRTQIQDIAKDSGYKGKNLLAGDGNDVDVKFNEDGSSNLTISAVDYTDLGSAEGLFLDELAEGDYQVTSIDFGSDQISGSTLLTDIDGFDVTDKITADLNEAGAADMLTIAADTTVDDLIAAIDGLGSGTKAVIEDGKLEIYSATADTDATTANGIAFNQVDSSDVDVGGNASFNGSAVAESAIGAWETTAGIDQSLEELDRAISTVRSQASTFGTNLTIVENRQDFTADLINTLEVGAGKLTLADTNLEGANLSALNTQNQIATSTLALAAQSNQSVLQLIG</sequence>
<dbReference type="Gene3D" id="1.20.1330.10">
    <property type="entry name" value="f41 fragment of flagellin, N-terminal domain"/>
    <property type="match status" value="2"/>
</dbReference>
<evidence type="ECO:0000313" key="6">
    <source>
        <dbReference type="EMBL" id="KZL21359.1"/>
    </source>
</evidence>
<feature type="domain" description="Flagellin N-terminal" evidence="4">
    <location>
        <begin position="11"/>
        <end position="138"/>
    </location>
</feature>
<feature type="domain" description="Flagellin C-terminal" evidence="5">
    <location>
        <begin position="314"/>
        <end position="398"/>
    </location>
</feature>
<dbReference type="GO" id="GO:0009288">
    <property type="term" value="C:bacterial-type flagellum"/>
    <property type="evidence" value="ECO:0007669"/>
    <property type="project" value="UniProtKB-SubCell"/>
</dbReference>
<comment type="caution">
    <text evidence="6">The sequence shown here is derived from an EMBL/GenBank/DDBJ whole genome shotgun (WGS) entry which is preliminary data.</text>
</comment>
<organism evidence="6 7">
    <name type="scientific">Pseudovibrio axinellae</name>
    <dbReference type="NCBI Taxonomy" id="989403"/>
    <lineage>
        <taxon>Bacteria</taxon>
        <taxon>Pseudomonadati</taxon>
        <taxon>Pseudomonadota</taxon>
        <taxon>Alphaproteobacteria</taxon>
        <taxon>Hyphomicrobiales</taxon>
        <taxon>Stappiaceae</taxon>
        <taxon>Pseudovibrio</taxon>
    </lineage>
</organism>
<proteinExistence type="inferred from homology"/>
<protein>
    <recommendedName>
        <fullName evidence="3">Flagellin</fullName>
    </recommendedName>
</protein>
<evidence type="ECO:0000259" key="4">
    <source>
        <dbReference type="Pfam" id="PF00669"/>
    </source>
</evidence>
<dbReference type="Proteomes" id="UP000076577">
    <property type="component" value="Unassembled WGS sequence"/>
</dbReference>
<dbReference type="InterPro" id="IPR001029">
    <property type="entry name" value="Flagellin_N"/>
</dbReference>
<dbReference type="InterPro" id="IPR046358">
    <property type="entry name" value="Flagellin_C"/>
</dbReference>
<dbReference type="GO" id="GO:0005198">
    <property type="term" value="F:structural molecule activity"/>
    <property type="evidence" value="ECO:0007669"/>
    <property type="project" value="UniProtKB-UniRule"/>
</dbReference>
<keyword evidence="2 3" id="KW-0975">Bacterial flagellum</keyword>
<accession>A0A161V8Q4</accession>
<dbReference type="PATRIC" id="fig|989403.3.peg.694"/>
<keyword evidence="6" id="KW-0282">Flagellum</keyword>
<dbReference type="Pfam" id="PF00669">
    <property type="entry name" value="Flagellin_N"/>
    <property type="match status" value="1"/>
</dbReference>
<dbReference type="SUPFAM" id="SSF64518">
    <property type="entry name" value="Phase 1 flagellin"/>
    <property type="match status" value="1"/>
</dbReference>
<dbReference type="PANTHER" id="PTHR42792">
    <property type="entry name" value="FLAGELLIN"/>
    <property type="match status" value="1"/>
</dbReference>
<gene>
    <name evidence="6" type="primary">flaA</name>
    <name evidence="6" type="ORF">PsAD2_00650</name>
</gene>
<evidence type="ECO:0000259" key="5">
    <source>
        <dbReference type="Pfam" id="PF00700"/>
    </source>
</evidence>
<name>A0A161V8Q4_9HYPH</name>